<reference evidence="2" key="1">
    <citation type="submission" date="2023-10" db="EMBL/GenBank/DDBJ databases">
        <authorList>
            <person name="Chen Y."/>
            <person name="Shah S."/>
            <person name="Dougan E. K."/>
            <person name="Thang M."/>
            <person name="Chan C."/>
        </authorList>
    </citation>
    <scope>NUCLEOTIDE SEQUENCE [LARGE SCALE GENOMIC DNA]</scope>
</reference>
<dbReference type="Proteomes" id="UP001189429">
    <property type="component" value="Unassembled WGS sequence"/>
</dbReference>
<evidence type="ECO:0000313" key="3">
    <source>
        <dbReference type="Proteomes" id="UP001189429"/>
    </source>
</evidence>
<feature type="compositionally biased region" description="Low complexity" evidence="1">
    <location>
        <begin position="138"/>
        <end position="155"/>
    </location>
</feature>
<organism evidence="2 3">
    <name type="scientific">Prorocentrum cordatum</name>
    <dbReference type="NCBI Taxonomy" id="2364126"/>
    <lineage>
        <taxon>Eukaryota</taxon>
        <taxon>Sar</taxon>
        <taxon>Alveolata</taxon>
        <taxon>Dinophyceae</taxon>
        <taxon>Prorocentrales</taxon>
        <taxon>Prorocentraceae</taxon>
        <taxon>Prorocentrum</taxon>
    </lineage>
</organism>
<dbReference type="EMBL" id="CAUYUJ010020997">
    <property type="protein sequence ID" value="CAK0901908.1"/>
    <property type="molecule type" value="Genomic_DNA"/>
</dbReference>
<feature type="non-terminal residue" evidence="2">
    <location>
        <position position="245"/>
    </location>
</feature>
<feature type="compositionally biased region" description="Acidic residues" evidence="1">
    <location>
        <begin position="83"/>
        <end position="98"/>
    </location>
</feature>
<accession>A0ABN9XPR8</accession>
<keyword evidence="3" id="KW-1185">Reference proteome</keyword>
<gene>
    <name evidence="2" type="ORF">PCOR1329_LOCUS78698</name>
</gene>
<feature type="region of interest" description="Disordered" evidence="1">
    <location>
        <begin position="79"/>
        <end position="98"/>
    </location>
</feature>
<feature type="region of interest" description="Disordered" evidence="1">
    <location>
        <begin position="1"/>
        <end position="45"/>
    </location>
</feature>
<feature type="compositionally biased region" description="Low complexity" evidence="1">
    <location>
        <begin position="15"/>
        <end position="39"/>
    </location>
</feature>
<evidence type="ECO:0000256" key="1">
    <source>
        <dbReference type="SAM" id="MobiDB-lite"/>
    </source>
</evidence>
<evidence type="ECO:0000313" key="2">
    <source>
        <dbReference type="EMBL" id="CAK0901908.1"/>
    </source>
</evidence>
<proteinExistence type="predicted"/>
<comment type="caution">
    <text evidence="2">The sequence shown here is derived from an EMBL/GenBank/DDBJ whole genome shotgun (WGS) entry which is preliminary data.</text>
</comment>
<sequence>MRPGPQRVMQPPPGYVAAVQPAAPQQAVQPPPAGGAAPVMRPPPGYWEKAQARLPKSIDVERVRRSVLRCEAELEAAVRTPVPDEDFDSEGADEAEGELEAEQLDAMLEKLPDGGAMRELLESAPPEIQKLLMMQVKAATSEASGPSAEAPSGRAQHAPEGDAPEGSAGDAGAGAGRAPGPSSCGAEEDGVRGDWESANGRCAIFDDRITSRLSYEAPRALSRPSRPYPGAPPAEPPLSPAARWA</sequence>
<name>A0ABN9XPR8_9DINO</name>
<protein>
    <submittedName>
        <fullName evidence="2">Uncharacterized protein</fullName>
    </submittedName>
</protein>
<feature type="compositionally biased region" description="Pro residues" evidence="1">
    <location>
        <begin position="226"/>
        <end position="239"/>
    </location>
</feature>
<feature type="region of interest" description="Disordered" evidence="1">
    <location>
        <begin position="132"/>
        <end position="245"/>
    </location>
</feature>